<evidence type="ECO:0000313" key="3">
    <source>
        <dbReference type="Proteomes" id="UP000553442"/>
    </source>
</evidence>
<dbReference type="AlphaFoldDB" id="A0A7W5K0K9"/>
<keyword evidence="1" id="KW-1133">Transmembrane helix</keyword>
<proteinExistence type="predicted"/>
<comment type="caution">
    <text evidence="2">The sequence shown here is derived from an EMBL/GenBank/DDBJ whole genome shotgun (WGS) entry which is preliminary data.</text>
</comment>
<evidence type="ECO:0000256" key="1">
    <source>
        <dbReference type="SAM" id="Phobius"/>
    </source>
</evidence>
<feature type="transmembrane region" description="Helical" evidence="1">
    <location>
        <begin position="72"/>
        <end position="94"/>
    </location>
</feature>
<protein>
    <submittedName>
        <fullName evidence="2">Putative membrane protein</fullName>
    </submittedName>
</protein>
<keyword evidence="1" id="KW-0812">Transmembrane</keyword>
<keyword evidence="1" id="KW-0472">Membrane</keyword>
<feature type="transmembrane region" description="Helical" evidence="1">
    <location>
        <begin position="100"/>
        <end position="118"/>
    </location>
</feature>
<dbReference type="RefSeq" id="WP_183329823.1">
    <property type="nucleotide sequence ID" value="NZ_JACHZF010000003.1"/>
</dbReference>
<dbReference type="EMBL" id="JACHZF010000003">
    <property type="protein sequence ID" value="MBB3329744.1"/>
    <property type="molecule type" value="Genomic_DNA"/>
</dbReference>
<gene>
    <name evidence="2" type="ORF">BDK63_000584</name>
</gene>
<dbReference type="Proteomes" id="UP000553442">
    <property type="component" value="Unassembled WGS sequence"/>
</dbReference>
<accession>A0A7W5K0K9</accession>
<sequence>MSHNDTTLEAPASPASSAAQNDKTFAFVTYGLNLATMLLGITCLIAVVLCYVKRGSGSALLESHYRFQIRTFWISLIGGVGLMLAYTLSFALMFIGIGYLLLPVVTIAGLLLVVWFYTRMIMGLVRVSRDEPIRNPASWLFG</sequence>
<reference evidence="2 3" key="1">
    <citation type="submission" date="2020-08" db="EMBL/GenBank/DDBJ databases">
        <title>Genomic Encyclopedia of Archaeal and Bacterial Type Strains, Phase II (KMG-II): from individual species to whole genera.</title>
        <authorList>
            <person name="Goeker M."/>
        </authorList>
    </citation>
    <scope>NUCLEOTIDE SEQUENCE [LARGE SCALE GENOMIC DNA]</scope>
    <source>
        <strain evidence="2 3">5AG</strain>
    </source>
</reference>
<organism evidence="2 3">
    <name type="scientific">Halomonas campaniensis</name>
    <dbReference type="NCBI Taxonomy" id="213554"/>
    <lineage>
        <taxon>Bacteria</taxon>
        <taxon>Pseudomonadati</taxon>
        <taxon>Pseudomonadota</taxon>
        <taxon>Gammaproteobacteria</taxon>
        <taxon>Oceanospirillales</taxon>
        <taxon>Halomonadaceae</taxon>
        <taxon>Halomonas</taxon>
    </lineage>
</organism>
<keyword evidence="3" id="KW-1185">Reference proteome</keyword>
<feature type="transmembrane region" description="Helical" evidence="1">
    <location>
        <begin position="30"/>
        <end position="52"/>
    </location>
</feature>
<evidence type="ECO:0000313" key="2">
    <source>
        <dbReference type="EMBL" id="MBB3329744.1"/>
    </source>
</evidence>
<name>A0A7W5K0K9_9GAMM</name>